<protein>
    <recommendedName>
        <fullName evidence="1">NAD(+) ADP-ribosyltransferase</fullName>
        <ecNumber evidence="1">2.4.2.30</ecNumber>
    </recommendedName>
</protein>
<reference evidence="8 9" key="1">
    <citation type="journal article" date="2016" name="Genome Biol. Evol.">
        <title>Gene Family Evolution Reflects Adaptation to Soil Environmental Stressors in the Genome of the Collembolan Orchesella cincta.</title>
        <authorList>
            <person name="Faddeeva-Vakhrusheva A."/>
            <person name="Derks M.F."/>
            <person name="Anvar S.Y."/>
            <person name="Agamennone V."/>
            <person name="Suring W."/>
            <person name="Smit S."/>
            <person name="van Straalen N.M."/>
            <person name="Roelofs D."/>
        </authorList>
    </citation>
    <scope>NUCLEOTIDE SEQUENCE [LARGE SCALE GENOMIC DNA]</scope>
    <source>
        <tissue evidence="8">Mixed pool</tissue>
    </source>
</reference>
<accession>A0A1D2M6T8</accession>
<keyword evidence="2" id="KW-0328">Glycosyltransferase</keyword>
<dbReference type="AlphaFoldDB" id="A0A1D2M6T8"/>
<feature type="compositionally biased region" description="Low complexity" evidence="6">
    <location>
        <begin position="82"/>
        <end position="100"/>
    </location>
</feature>
<name>A0A1D2M6T8_ORCCI</name>
<proteinExistence type="predicted"/>
<dbReference type="GO" id="GO:0005730">
    <property type="term" value="C:nucleolus"/>
    <property type="evidence" value="ECO:0007669"/>
    <property type="project" value="TreeGrafter"/>
</dbReference>
<dbReference type="Proteomes" id="UP000094527">
    <property type="component" value="Unassembled WGS sequence"/>
</dbReference>
<evidence type="ECO:0000256" key="5">
    <source>
        <dbReference type="ARBA" id="ARBA00033987"/>
    </source>
</evidence>
<comment type="catalytic activity">
    <reaction evidence="5">
        <text>NAD(+) + (ADP-D-ribosyl)n-acceptor = nicotinamide + (ADP-D-ribosyl)n+1-acceptor + H(+).</text>
        <dbReference type="EC" id="2.4.2.30"/>
    </reaction>
</comment>
<organism evidence="8 9">
    <name type="scientific">Orchesella cincta</name>
    <name type="common">Springtail</name>
    <name type="synonym">Podura cincta</name>
    <dbReference type="NCBI Taxonomy" id="48709"/>
    <lineage>
        <taxon>Eukaryota</taxon>
        <taxon>Metazoa</taxon>
        <taxon>Ecdysozoa</taxon>
        <taxon>Arthropoda</taxon>
        <taxon>Hexapoda</taxon>
        <taxon>Collembola</taxon>
        <taxon>Entomobryomorpha</taxon>
        <taxon>Entomobryoidea</taxon>
        <taxon>Orchesellidae</taxon>
        <taxon>Orchesellinae</taxon>
        <taxon>Orchesella</taxon>
    </lineage>
</organism>
<keyword evidence="3" id="KW-0808">Transferase</keyword>
<dbReference type="GO" id="GO:0006302">
    <property type="term" value="P:double-strand break repair"/>
    <property type="evidence" value="ECO:0007669"/>
    <property type="project" value="TreeGrafter"/>
</dbReference>
<keyword evidence="4" id="KW-0520">NAD</keyword>
<comment type="caution">
    <text evidence="8">The sequence shown here is derived from an EMBL/GenBank/DDBJ whole genome shotgun (WGS) entry which is preliminary data.</text>
</comment>
<evidence type="ECO:0000256" key="6">
    <source>
        <dbReference type="SAM" id="MobiDB-lite"/>
    </source>
</evidence>
<evidence type="ECO:0000313" key="8">
    <source>
        <dbReference type="EMBL" id="ODM88689.1"/>
    </source>
</evidence>
<dbReference type="PANTHER" id="PTHR10459:SF60">
    <property type="entry name" value="POLY [ADP-RIBOSE] POLYMERASE 2"/>
    <property type="match status" value="1"/>
</dbReference>
<feature type="compositionally biased region" description="Low complexity" evidence="6">
    <location>
        <begin position="125"/>
        <end position="146"/>
    </location>
</feature>
<evidence type="ECO:0000256" key="3">
    <source>
        <dbReference type="ARBA" id="ARBA00022679"/>
    </source>
</evidence>
<dbReference type="Gene3D" id="3.90.228.10">
    <property type="match status" value="1"/>
</dbReference>
<feature type="compositionally biased region" description="Polar residues" evidence="6">
    <location>
        <begin position="106"/>
        <end position="124"/>
    </location>
</feature>
<evidence type="ECO:0000256" key="1">
    <source>
        <dbReference type="ARBA" id="ARBA00012020"/>
    </source>
</evidence>
<evidence type="ECO:0000256" key="4">
    <source>
        <dbReference type="ARBA" id="ARBA00023027"/>
    </source>
</evidence>
<evidence type="ECO:0000256" key="2">
    <source>
        <dbReference type="ARBA" id="ARBA00022676"/>
    </source>
</evidence>
<feature type="region of interest" description="Disordered" evidence="6">
    <location>
        <begin position="1"/>
        <end position="148"/>
    </location>
</feature>
<dbReference type="InterPro" id="IPR050800">
    <property type="entry name" value="ARTD/PARP"/>
</dbReference>
<dbReference type="Pfam" id="PF00644">
    <property type="entry name" value="PARP"/>
    <property type="match status" value="1"/>
</dbReference>
<sequence>MSQYNNAPIGWQTSALTDSDDEMDNNSAQKPAYHTPDYSDSDSDQQSGTAAGSNQFDPFANLPNPIPVPFGKQSSNSQGNTSAAGRGAQAGHSASSSQWGGHQGSPKTNYNKAPSSSYSGSNVTSHSSSPAKHSHSSNPQQQSQPSLVTKPKDLVIFGKFDKLNSSDQKFKAIVKYVRNSHGLKDSDGKVWVHDVYQIGGNTWKTFFNSIKKDITGSSAGMLLWYKTTPGGIRRLQQKKDGCVAFYDRVCRAFPQNPRNLQAPIRHLIILCAVSLGNVHKDRNGFKDWNLIGRAPDGYNSVKGMGSLCPDWKENFNDDSFEVPCGATKQHQVYKSYDLEFNEYMVFQSKQILVKYAVDLEITPSS</sequence>
<evidence type="ECO:0000313" key="9">
    <source>
        <dbReference type="Proteomes" id="UP000094527"/>
    </source>
</evidence>
<feature type="domain" description="PARP catalytic" evidence="7">
    <location>
        <begin position="265"/>
        <end position="359"/>
    </location>
</feature>
<gene>
    <name evidence="8" type="ORF">Ocin01_17993</name>
</gene>
<dbReference type="PANTHER" id="PTHR10459">
    <property type="entry name" value="DNA LIGASE"/>
    <property type="match status" value="1"/>
</dbReference>
<keyword evidence="9" id="KW-1185">Reference proteome</keyword>
<dbReference type="OrthoDB" id="429950at2759"/>
<dbReference type="STRING" id="48709.A0A1D2M6T8"/>
<feature type="compositionally biased region" description="Polar residues" evidence="6">
    <location>
        <begin position="72"/>
        <end position="81"/>
    </location>
</feature>
<evidence type="ECO:0000259" key="7">
    <source>
        <dbReference type="Pfam" id="PF00644"/>
    </source>
</evidence>
<dbReference type="GO" id="GO:0003950">
    <property type="term" value="F:NAD+ poly-ADP-ribosyltransferase activity"/>
    <property type="evidence" value="ECO:0007669"/>
    <property type="project" value="UniProtKB-EC"/>
</dbReference>
<dbReference type="InterPro" id="IPR012317">
    <property type="entry name" value="Poly(ADP-ribose)pol_cat_dom"/>
</dbReference>
<dbReference type="GO" id="GO:1990404">
    <property type="term" value="F:NAD+-protein mono-ADP-ribosyltransferase activity"/>
    <property type="evidence" value="ECO:0007669"/>
    <property type="project" value="TreeGrafter"/>
</dbReference>
<dbReference type="GO" id="GO:0070212">
    <property type="term" value="P:protein poly-ADP-ribosylation"/>
    <property type="evidence" value="ECO:0007669"/>
    <property type="project" value="TreeGrafter"/>
</dbReference>
<feature type="compositionally biased region" description="Polar residues" evidence="6">
    <location>
        <begin position="1"/>
        <end position="17"/>
    </location>
</feature>
<dbReference type="SUPFAM" id="SSF56399">
    <property type="entry name" value="ADP-ribosylation"/>
    <property type="match status" value="1"/>
</dbReference>
<dbReference type="EMBL" id="LJIJ01003311">
    <property type="protein sequence ID" value="ODM88689.1"/>
    <property type="molecule type" value="Genomic_DNA"/>
</dbReference>
<dbReference type="EC" id="2.4.2.30" evidence="1"/>